<dbReference type="InterPro" id="IPR000933">
    <property type="entry name" value="Glyco_hydro_29"/>
</dbReference>
<dbReference type="GO" id="GO:0005764">
    <property type="term" value="C:lysosome"/>
    <property type="evidence" value="ECO:0007669"/>
    <property type="project" value="TreeGrafter"/>
</dbReference>
<dbReference type="InterPro" id="IPR057739">
    <property type="entry name" value="Glyco_hydro_29_N"/>
</dbReference>
<sequence>MAIAWSFRDVTIQLSCLVLTCLVVSCHTVRYQPTWESLDTRPLPDWYDEAKFGIFIHWGVFSVPSYVSEWFWWDWQGAREKKAVHFMQENYPPGFTYADFASQFKAEFFNATQWAQLFHEAGARYIVFVSKHVEGFTNWPSKYSWNWNSLDVGPKRDLVGELASAIRNNTDIRFGLYHCLYEWFNPLFLQDKANNFTTQNFVNAKTMPELYELVNTYRPDIIWSDGPTEADDLYWKSKDFIAWLYNDSPVRDTVVINDRWGLGDACYHGGFYTCTDRYNPGYLVEHKWENAMSVDRKSWGYRRDTNINDVLTIEQLITQLITTVSTNGNLLMNVGPGSDGVIKPIYQERLLQVGSWLKVNGEAIYGSRPWTYQNDTITEGVWYTQNNKTQPAVIYAHLLFWPRTNLTLGAPVPSVKTTVTLIGYAGSAFQWSTHTTPGLQIVVPNIHMSDMPCQWAWVLKLTDILN</sequence>
<dbReference type="SUPFAM" id="SSF51445">
    <property type="entry name" value="(Trans)glycosidases"/>
    <property type="match status" value="1"/>
</dbReference>
<dbReference type="InterPro" id="IPR016286">
    <property type="entry name" value="FUC_metazoa-typ"/>
</dbReference>
<dbReference type="InterPro" id="IPR017853">
    <property type="entry name" value="GH"/>
</dbReference>
<dbReference type="Proteomes" id="UP000678393">
    <property type="component" value="Unassembled WGS sequence"/>
</dbReference>
<evidence type="ECO:0000259" key="10">
    <source>
        <dbReference type="Pfam" id="PF16757"/>
    </source>
</evidence>
<dbReference type="GO" id="GO:0006004">
    <property type="term" value="P:fucose metabolic process"/>
    <property type="evidence" value="ECO:0007669"/>
    <property type="project" value="InterPro"/>
</dbReference>
<keyword evidence="4 8" id="KW-0732">Signal</keyword>
<dbReference type="EC" id="3.2.1.51" evidence="3"/>
<dbReference type="Pfam" id="PF01120">
    <property type="entry name" value="Alpha_L_fucos"/>
    <property type="match status" value="1"/>
</dbReference>
<evidence type="ECO:0000313" key="12">
    <source>
        <dbReference type="Proteomes" id="UP000678393"/>
    </source>
</evidence>
<evidence type="ECO:0000256" key="8">
    <source>
        <dbReference type="PIRNR" id="PIRNR001092"/>
    </source>
</evidence>
<dbReference type="Gene3D" id="2.60.40.1180">
    <property type="entry name" value="Golgi alpha-mannosidase II"/>
    <property type="match status" value="1"/>
</dbReference>
<accession>A0A8S3YS32</accession>
<feature type="domain" description="Glycoside hydrolase family 29 N-terminal" evidence="9">
    <location>
        <begin position="28"/>
        <end position="362"/>
    </location>
</feature>
<keyword evidence="5 8" id="KW-0378">Hydrolase</keyword>
<dbReference type="PRINTS" id="PR00741">
    <property type="entry name" value="GLHYDRLASE29"/>
</dbReference>
<evidence type="ECO:0000256" key="5">
    <source>
        <dbReference type="ARBA" id="ARBA00022801"/>
    </source>
</evidence>
<proteinExistence type="inferred from homology"/>
<dbReference type="AlphaFoldDB" id="A0A8S3YS32"/>
<evidence type="ECO:0000256" key="6">
    <source>
        <dbReference type="ARBA" id="ARBA00023180"/>
    </source>
</evidence>
<dbReference type="InterPro" id="IPR013780">
    <property type="entry name" value="Glyco_hydro_b"/>
</dbReference>
<dbReference type="PANTHER" id="PTHR10030:SF37">
    <property type="entry name" value="ALPHA-L-FUCOSIDASE-RELATED"/>
    <property type="match status" value="1"/>
</dbReference>
<feature type="signal peptide" evidence="8">
    <location>
        <begin position="1"/>
        <end position="26"/>
    </location>
</feature>
<organism evidence="11 12">
    <name type="scientific">Candidula unifasciata</name>
    <dbReference type="NCBI Taxonomy" id="100452"/>
    <lineage>
        <taxon>Eukaryota</taxon>
        <taxon>Metazoa</taxon>
        <taxon>Spiralia</taxon>
        <taxon>Lophotrochozoa</taxon>
        <taxon>Mollusca</taxon>
        <taxon>Gastropoda</taxon>
        <taxon>Heterobranchia</taxon>
        <taxon>Euthyneura</taxon>
        <taxon>Panpulmonata</taxon>
        <taxon>Eupulmonata</taxon>
        <taxon>Stylommatophora</taxon>
        <taxon>Helicina</taxon>
        <taxon>Helicoidea</taxon>
        <taxon>Geomitridae</taxon>
        <taxon>Candidula</taxon>
    </lineage>
</organism>
<comment type="similarity">
    <text evidence="2 8">Belongs to the glycosyl hydrolase 29 family.</text>
</comment>
<dbReference type="FunFam" id="3.20.20.80:FF:000027">
    <property type="entry name" value="Alpha-L-fucosidase"/>
    <property type="match status" value="1"/>
</dbReference>
<dbReference type="PIRSF" id="PIRSF001092">
    <property type="entry name" value="Alpha-L-fucosidase"/>
    <property type="match status" value="1"/>
</dbReference>
<dbReference type="EMBL" id="CAJHNH020000454">
    <property type="protein sequence ID" value="CAG5117780.1"/>
    <property type="molecule type" value="Genomic_DNA"/>
</dbReference>
<evidence type="ECO:0000259" key="9">
    <source>
        <dbReference type="Pfam" id="PF01120"/>
    </source>
</evidence>
<comment type="caution">
    <text evidence="11">The sequence shown here is derived from an EMBL/GenBank/DDBJ whole genome shotgun (WGS) entry which is preliminary data.</text>
</comment>
<evidence type="ECO:0000256" key="2">
    <source>
        <dbReference type="ARBA" id="ARBA00007951"/>
    </source>
</evidence>
<name>A0A8S3YS32_9EUPU</name>
<reference evidence="11" key="1">
    <citation type="submission" date="2021-04" db="EMBL/GenBank/DDBJ databases">
        <authorList>
            <consortium name="Molecular Ecology Group"/>
        </authorList>
    </citation>
    <scope>NUCLEOTIDE SEQUENCE</scope>
</reference>
<evidence type="ECO:0000256" key="7">
    <source>
        <dbReference type="ARBA" id="ARBA00023295"/>
    </source>
</evidence>
<keyword evidence="7 8" id="KW-0326">Glycosidase</keyword>
<evidence type="ECO:0000256" key="1">
    <source>
        <dbReference type="ARBA" id="ARBA00004071"/>
    </source>
</evidence>
<evidence type="ECO:0000256" key="3">
    <source>
        <dbReference type="ARBA" id="ARBA00012662"/>
    </source>
</evidence>
<dbReference type="Pfam" id="PF16757">
    <property type="entry name" value="Fucosidase_C"/>
    <property type="match status" value="1"/>
</dbReference>
<gene>
    <name evidence="11" type="ORF">CUNI_LOCUS3338</name>
</gene>
<comment type="function">
    <text evidence="1">Alpha-L-fucosidase is responsible for hydrolyzing the alpha-1,6-linked fucose joined to the reducing-end N-acetylglucosamine of the carbohydrate moieties of glycoproteins.</text>
</comment>
<dbReference type="Gene3D" id="3.20.20.80">
    <property type="entry name" value="Glycosidases"/>
    <property type="match status" value="1"/>
</dbReference>
<dbReference type="PANTHER" id="PTHR10030">
    <property type="entry name" value="ALPHA-L-FUCOSIDASE"/>
    <property type="match status" value="1"/>
</dbReference>
<dbReference type="GO" id="GO:0004560">
    <property type="term" value="F:alpha-L-fucosidase activity"/>
    <property type="evidence" value="ECO:0007669"/>
    <property type="project" value="UniProtKB-EC"/>
</dbReference>
<keyword evidence="12" id="KW-1185">Reference proteome</keyword>
<dbReference type="SMART" id="SM00812">
    <property type="entry name" value="Alpha_L_fucos"/>
    <property type="match status" value="1"/>
</dbReference>
<evidence type="ECO:0000256" key="4">
    <source>
        <dbReference type="ARBA" id="ARBA00022729"/>
    </source>
</evidence>
<protein>
    <recommendedName>
        <fullName evidence="3">alpha-L-fucosidase</fullName>
        <ecNumber evidence="3">3.2.1.51</ecNumber>
    </recommendedName>
</protein>
<dbReference type="GO" id="GO:0016139">
    <property type="term" value="P:glycoside catabolic process"/>
    <property type="evidence" value="ECO:0007669"/>
    <property type="project" value="TreeGrafter"/>
</dbReference>
<dbReference type="InterPro" id="IPR031919">
    <property type="entry name" value="Fucosidase_C"/>
</dbReference>
<feature type="chain" id="PRO_5035981115" description="alpha-L-fucosidase" evidence="8">
    <location>
        <begin position="27"/>
        <end position="466"/>
    </location>
</feature>
<feature type="domain" description="Alpha-L-fucosidase C-terminal" evidence="10">
    <location>
        <begin position="373"/>
        <end position="462"/>
    </location>
</feature>
<keyword evidence="6" id="KW-0325">Glycoprotein</keyword>
<dbReference type="OrthoDB" id="6039950at2759"/>
<evidence type="ECO:0000313" key="11">
    <source>
        <dbReference type="EMBL" id="CAG5117780.1"/>
    </source>
</evidence>